<organism evidence="6 7">
    <name type="scientific">Strigomonas culicis</name>
    <dbReference type="NCBI Taxonomy" id="28005"/>
    <lineage>
        <taxon>Eukaryota</taxon>
        <taxon>Discoba</taxon>
        <taxon>Euglenozoa</taxon>
        <taxon>Kinetoplastea</taxon>
        <taxon>Metakinetoplastina</taxon>
        <taxon>Trypanosomatida</taxon>
        <taxon>Trypanosomatidae</taxon>
        <taxon>Strigomonadinae</taxon>
        <taxon>Strigomonas</taxon>
    </lineage>
</organism>
<dbReference type="InterPro" id="IPR025799">
    <property type="entry name" value="Arg_MeTrfase"/>
</dbReference>
<keyword evidence="3 4" id="KW-0949">S-adenosyl-L-methionine</keyword>
<dbReference type="Pfam" id="PF06325">
    <property type="entry name" value="PrmA"/>
    <property type="match status" value="1"/>
</dbReference>
<dbReference type="Gene3D" id="2.70.160.11">
    <property type="entry name" value="Hnrnp arginine n-methyltransferase1"/>
    <property type="match status" value="1"/>
</dbReference>
<evidence type="ECO:0000256" key="2">
    <source>
        <dbReference type="ARBA" id="ARBA00022679"/>
    </source>
</evidence>
<dbReference type="PROSITE" id="PS51678">
    <property type="entry name" value="SAM_MT_PRMT"/>
    <property type="match status" value="1"/>
</dbReference>
<dbReference type="GO" id="GO:0032259">
    <property type="term" value="P:methylation"/>
    <property type="evidence" value="ECO:0007669"/>
    <property type="project" value="UniProtKB-KW"/>
</dbReference>
<dbReference type="GO" id="GO:0042054">
    <property type="term" value="F:histone methyltransferase activity"/>
    <property type="evidence" value="ECO:0007669"/>
    <property type="project" value="TreeGrafter"/>
</dbReference>
<accession>S9U1L4</accession>
<evidence type="ECO:0000256" key="4">
    <source>
        <dbReference type="PROSITE-ProRule" id="PRU01015"/>
    </source>
</evidence>
<keyword evidence="7" id="KW-1185">Reference proteome</keyword>
<dbReference type="Pfam" id="PF22528">
    <property type="entry name" value="PRMT_C"/>
    <property type="match status" value="1"/>
</dbReference>
<keyword evidence="2 4" id="KW-0808">Transferase</keyword>
<feature type="domain" description="Protein arginine N-methyltransferase" evidence="5">
    <location>
        <begin position="181"/>
        <end position="328"/>
    </location>
</feature>
<evidence type="ECO:0000313" key="6">
    <source>
        <dbReference type="EMBL" id="EPY24602.1"/>
    </source>
</evidence>
<sequence length="364" mass="41084">MNHQEDYESGEDCDVQYYEDYENVDVHKLMLKDKPRMNFYHGILSDPTVVKDKIVVDVGSGSGILACWAALHGAAHVFSIENSSTALWQKSVFEENGVASKVTIINDSVENICARGCAWFADNYKFIAPLGGISLIVSEWMGFYLLHEGMLFSVLRARDFFRELNATLTSHPPRIEMVPSKASIVIAPMHMAAFKEAYLQEHWGSFHGVRLSTVGQVDFAKYDESAFFIEVLPEAAVLGTGTTFCEFDLATMCAESAHLVRHEINMDLSSSAAFQYLTRTAPGVAVDGFTIWFDVHFRNYRLSTSPFEEATHWKQFTMLLPADIREQEMVYVTKEEPSLNAVLHFGVLMPRTSELTRWTWTVGQ</sequence>
<name>S9U1L4_9TRYP</name>
<dbReference type="GO" id="GO:0016274">
    <property type="term" value="F:protein-arginine N-methyltransferase activity"/>
    <property type="evidence" value="ECO:0007669"/>
    <property type="project" value="InterPro"/>
</dbReference>
<evidence type="ECO:0000256" key="1">
    <source>
        <dbReference type="ARBA" id="ARBA00022603"/>
    </source>
</evidence>
<protein>
    <submittedName>
        <fullName evidence="6">Arginine N-methyltransferase, type I</fullName>
    </submittedName>
</protein>
<dbReference type="AlphaFoldDB" id="S9U1L4"/>
<dbReference type="PANTHER" id="PTHR11006">
    <property type="entry name" value="PROTEIN ARGININE N-METHYLTRANSFERASE"/>
    <property type="match status" value="1"/>
</dbReference>
<comment type="caution">
    <text evidence="6">The sequence shown here is derived from an EMBL/GenBank/DDBJ whole genome shotgun (WGS) entry which is preliminary data.</text>
</comment>
<evidence type="ECO:0000313" key="7">
    <source>
        <dbReference type="Proteomes" id="UP000015354"/>
    </source>
</evidence>
<dbReference type="Proteomes" id="UP000015354">
    <property type="component" value="Unassembled WGS sequence"/>
</dbReference>
<evidence type="ECO:0000256" key="3">
    <source>
        <dbReference type="ARBA" id="ARBA00022691"/>
    </source>
</evidence>
<dbReference type="InterPro" id="IPR029063">
    <property type="entry name" value="SAM-dependent_MTases_sf"/>
</dbReference>
<reference evidence="6 7" key="1">
    <citation type="journal article" date="2013" name="PLoS ONE">
        <title>Predicting the Proteins of Angomonas deanei, Strigomonas culicis and Their Respective Endosymbionts Reveals New Aspects of the Trypanosomatidae Family.</title>
        <authorList>
            <person name="Motta M.C."/>
            <person name="Martins A.C."/>
            <person name="de Souza S.S."/>
            <person name="Catta-Preta C.M."/>
            <person name="Silva R."/>
            <person name="Klein C.C."/>
            <person name="de Almeida L.G."/>
            <person name="de Lima Cunha O."/>
            <person name="Ciapina L.P."/>
            <person name="Brocchi M."/>
            <person name="Colabardini A.C."/>
            <person name="de Araujo Lima B."/>
            <person name="Machado C.R."/>
            <person name="de Almeida Soares C.M."/>
            <person name="Probst C.M."/>
            <person name="de Menezes C.B."/>
            <person name="Thompson C.E."/>
            <person name="Bartholomeu D.C."/>
            <person name="Gradia D.F."/>
            <person name="Pavoni D.P."/>
            <person name="Grisard E.C."/>
            <person name="Fantinatti-Garboggini F."/>
            <person name="Marchini F.K."/>
            <person name="Rodrigues-Luiz G.F."/>
            <person name="Wagner G."/>
            <person name="Goldman G.H."/>
            <person name="Fietto J.L."/>
            <person name="Elias M.C."/>
            <person name="Goldman M.H."/>
            <person name="Sagot M.F."/>
            <person name="Pereira M."/>
            <person name="Stoco P.H."/>
            <person name="de Mendonca-Neto R.P."/>
            <person name="Teixeira S.M."/>
            <person name="Maciel T.E."/>
            <person name="de Oliveira Mendes T.A."/>
            <person name="Urmenyi T.P."/>
            <person name="de Souza W."/>
            <person name="Schenkman S."/>
            <person name="de Vasconcelos A.T."/>
        </authorList>
    </citation>
    <scope>NUCLEOTIDE SEQUENCE [LARGE SCALE GENOMIC DNA]</scope>
</reference>
<evidence type="ECO:0000259" key="5">
    <source>
        <dbReference type="Pfam" id="PF22528"/>
    </source>
</evidence>
<dbReference type="PANTHER" id="PTHR11006:SF102">
    <property type="entry name" value="PROTEIN ARGININE N-METHYLTRANSFERASE 1"/>
    <property type="match status" value="1"/>
</dbReference>
<dbReference type="EMBL" id="ATMH01007098">
    <property type="protein sequence ID" value="EPY24602.1"/>
    <property type="molecule type" value="Genomic_DNA"/>
</dbReference>
<dbReference type="SUPFAM" id="SSF53335">
    <property type="entry name" value="S-adenosyl-L-methionine-dependent methyltransferases"/>
    <property type="match status" value="1"/>
</dbReference>
<proteinExistence type="predicted"/>
<dbReference type="InterPro" id="IPR055135">
    <property type="entry name" value="PRMT_dom"/>
</dbReference>
<gene>
    <name evidence="6" type="ORF">STCU_07098</name>
</gene>
<dbReference type="Gene3D" id="3.40.50.150">
    <property type="entry name" value="Vaccinia Virus protein VP39"/>
    <property type="match status" value="1"/>
</dbReference>
<dbReference type="OrthoDB" id="7848332at2759"/>
<keyword evidence="1 4" id="KW-0489">Methyltransferase</keyword>